<sequence length="304" mass="34189">MRLSGGEEKGRLVPGDGPSSWRSIFLGTTNLTVDEILTAGGEAVDDAHHARAIDIPFPEKTDGMFENLHGFESGALLSNHLKKASAEHYGTLIQAFLQRLVQARADDEAGLREQLERWRQRYIRRASAKFGCDEGRGRLHERFATVYLGARLAIKFGLLPWTWRELRKAILRCERDHFRLRAKRAQKERDGLAALKAYVSQNRIKMTRVEQGKAYDEAELTKALGLLWIEGGDRIVGLGTKRLQVICGGKSAAKRVLKLLHQQGALVSERKGDPLKAQQKQIATKGSAKPARHYYHMIKMDSLK</sequence>
<gene>
    <name evidence="1" type="ORF">VZ95_19910</name>
</gene>
<keyword evidence="2" id="KW-1185">Reference proteome</keyword>
<evidence type="ECO:0000313" key="1">
    <source>
        <dbReference type="EMBL" id="KJV07560.1"/>
    </source>
</evidence>
<dbReference type="AlphaFoldDB" id="A0A0F3ILF1"/>
<reference evidence="1 2" key="1">
    <citation type="submission" date="2015-03" db="EMBL/GenBank/DDBJ databases">
        <title>Draft genome sequence of Elstera litoralis.</title>
        <authorList>
            <person name="Rahalkar M.C."/>
            <person name="Dhakephalkar P.K."/>
            <person name="Pore S.D."/>
            <person name="Arora P."/>
            <person name="Kapse N.G."/>
            <person name="Pandit P.S."/>
        </authorList>
    </citation>
    <scope>NUCLEOTIDE SEQUENCE [LARGE SCALE GENOMIC DNA]</scope>
    <source>
        <strain evidence="1 2">Dia-1</strain>
    </source>
</reference>
<evidence type="ECO:0000313" key="2">
    <source>
        <dbReference type="Proteomes" id="UP000033774"/>
    </source>
</evidence>
<comment type="caution">
    <text evidence="1">The sequence shown here is derived from an EMBL/GenBank/DDBJ whole genome shotgun (WGS) entry which is preliminary data.</text>
</comment>
<dbReference type="Proteomes" id="UP000033774">
    <property type="component" value="Unassembled WGS sequence"/>
</dbReference>
<protein>
    <submittedName>
        <fullName evidence="1">Uncharacterized protein</fullName>
    </submittedName>
</protein>
<dbReference type="EMBL" id="LAJY01000810">
    <property type="protein sequence ID" value="KJV07560.1"/>
    <property type="molecule type" value="Genomic_DNA"/>
</dbReference>
<name>A0A0F3ILF1_9PROT</name>
<accession>A0A0F3ILF1</accession>
<dbReference type="RefSeq" id="WP_045777419.1">
    <property type="nucleotide sequence ID" value="NZ_LAJY01000810.1"/>
</dbReference>
<organism evidence="1 2">
    <name type="scientific">Elstera litoralis</name>
    <dbReference type="NCBI Taxonomy" id="552518"/>
    <lineage>
        <taxon>Bacteria</taxon>
        <taxon>Pseudomonadati</taxon>
        <taxon>Pseudomonadota</taxon>
        <taxon>Alphaproteobacteria</taxon>
        <taxon>Rhodospirillales</taxon>
        <taxon>Rhodospirillaceae</taxon>
        <taxon>Elstera</taxon>
    </lineage>
</organism>
<proteinExistence type="predicted"/>